<reference evidence="2" key="1">
    <citation type="journal article" date="2008" name="Nature">
        <title>The amphioxus genome and the evolution of the chordate karyotype.</title>
        <authorList>
            <consortium name="US DOE Joint Genome Institute (JGI-PGF)"/>
            <person name="Putnam N.H."/>
            <person name="Butts T."/>
            <person name="Ferrier D.E.K."/>
            <person name="Furlong R.F."/>
            <person name="Hellsten U."/>
            <person name="Kawashima T."/>
            <person name="Robinson-Rechavi M."/>
            <person name="Shoguchi E."/>
            <person name="Terry A."/>
            <person name="Yu J.-K."/>
            <person name="Benito-Gutierrez E.L."/>
            <person name="Dubchak I."/>
            <person name="Garcia-Fernandez J."/>
            <person name="Gibson-Brown J.J."/>
            <person name="Grigoriev I.V."/>
            <person name="Horton A.C."/>
            <person name="de Jong P.J."/>
            <person name="Jurka J."/>
            <person name="Kapitonov V.V."/>
            <person name="Kohara Y."/>
            <person name="Kuroki Y."/>
            <person name="Lindquist E."/>
            <person name="Lucas S."/>
            <person name="Osoegawa K."/>
            <person name="Pennacchio L.A."/>
            <person name="Salamov A.A."/>
            <person name="Satou Y."/>
            <person name="Sauka-Spengler T."/>
            <person name="Schmutz J."/>
            <person name="Shin-I T."/>
            <person name="Toyoda A."/>
            <person name="Bronner-Fraser M."/>
            <person name="Fujiyama A."/>
            <person name="Holland L.Z."/>
            <person name="Holland P.W.H."/>
            <person name="Satoh N."/>
            <person name="Rokhsar D.S."/>
        </authorList>
    </citation>
    <scope>NUCLEOTIDE SEQUENCE [LARGE SCALE GENOMIC DNA]</scope>
    <source>
        <strain evidence="2">S238N-H82</strain>
        <tissue evidence="2">Testes</tissue>
    </source>
</reference>
<evidence type="ECO:0000313" key="2">
    <source>
        <dbReference type="EMBL" id="EEN63716.1"/>
    </source>
</evidence>
<proteinExistence type="predicted"/>
<accession>C3Y788</accession>
<name>C3Y788_BRAFL</name>
<protein>
    <submittedName>
        <fullName evidence="2">Uncharacterized protein</fullName>
    </submittedName>
</protein>
<evidence type="ECO:0000256" key="1">
    <source>
        <dbReference type="SAM" id="MobiDB-lite"/>
    </source>
</evidence>
<gene>
    <name evidence="2" type="ORF">BRAFLDRAFT_123262</name>
</gene>
<feature type="region of interest" description="Disordered" evidence="1">
    <location>
        <begin position="101"/>
        <end position="145"/>
    </location>
</feature>
<feature type="compositionally biased region" description="Polar residues" evidence="1">
    <location>
        <begin position="109"/>
        <end position="119"/>
    </location>
</feature>
<organism>
    <name type="scientific">Branchiostoma floridae</name>
    <name type="common">Florida lancelet</name>
    <name type="synonym">Amphioxus</name>
    <dbReference type="NCBI Taxonomy" id="7739"/>
    <lineage>
        <taxon>Eukaryota</taxon>
        <taxon>Metazoa</taxon>
        <taxon>Chordata</taxon>
        <taxon>Cephalochordata</taxon>
        <taxon>Leptocardii</taxon>
        <taxon>Amphioxiformes</taxon>
        <taxon>Branchiostomatidae</taxon>
        <taxon>Branchiostoma</taxon>
    </lineage>
</organism>
<dbReference type="EMBL" id="GG666489">
    <property type="protein sequence ID" value="EEN63716.1"/>
    <property type="molecule type" value="Genomic_DNA"/>
</dbReference>
<sequence>MNSNMMSNQNLRVQGFAAGLRIEARRVASVRVQTTQQGPRSCAMFPLKFPRLRRAQSAVTLDEVRKRVWTPYAVDVVVSRLRECGISADDTAAILWKQRHDDTVHEQEQTPASHGQESGQAEEENGDVFPKPNSNNPSRYVNDGKSDISLQVSEEKSTISAKESKSSRKFVRATRSAPVRRVCHVCGGCLPSHDNGKNTTIRSTYPTLPTTDNHRKTVKRPMTADVKEIKGILKRLDNEEDRVKDECCQFPEREVSFRLDRTPVKSDDNLPQCSCGTRTSFEVLSASPGRQLKRENGRYKPCTMTMSFPGRKMWNLDDCTEQLGQTYYAYRAQRLKQQGELRNAIAHEKRLQFERVADDKSDLQKLTKGRTKSARTLTRRSVSSMF</sequence>
<feature type="compositionally biased region" description="Polar residues" evidence="1">
    <location>
        <begin position="374"/>
        <end position="386"/>
    </location>
</feature>
<dbReference type="InParanoid" id="C3Y788"/>
<dbReference type="AlphaFoldDB" id="C3Y788"/>
<feature type="region of interest" description="Disordered" evidence="1">
    <location>
        <begin position="367"/>
        <end position="386"/>
    </location>
</feature>